<dbReference type="InterPro" id="IPR023631">
    <property type="entry name" value="Amidase_dom"/>
</dbReference>
<dbReference type="InterPro" id="IPR036928">
    <property type="entry name" value="AS_sf"/>
</dbReference>
<dbReference type="AlphaFoldDB" id="A0AAV9PCC5"/>
<dbReference type="Pfam" id="PF01425">
    <property type="entry name" value="Amidase"/>
    <property type="match status" value="1"/>
</dbReference>
<dbReference type="GeneID" id="89925491"/>
<dbReference type="EMBL" id="JAVRRT010000006">
    <property type="protein sequence ID" value="KAK5171001.1"/>
    <property type="molecule type" value="Genomic_DNA"/>
</dbReference>
<sequence length="597" mass="64416">MADDSIYINRPTAKAYDVPYEPPPPGANPVLRGLPLSIAATIISKTPFLQRFLWSNAGFGKVHDIPELEHIEPRYDPTVIKTSRSNITGTVRSNDEFLASLSAEDWSSKRPFKSVYFSSLDYHEAYKSGRLTPTQVVETLLPLIRRDVEGAEHSVAFLSVKADLVKKAAEESTERYRAGKWRSPIDGIPMAVKDEEDLTAHPKSLGSRLSYTHPSDATSHAVRLWLSAGALCLGKTTMHELGLDTTNCNPVHGTPRNPHNPHYYCGGSSGGSAYAVASGIVPLAMGNDGGGSVRIPAAFCGVYGLKTSQGRVGIGPTANLARSNGVAGPIGGCMVDVELGYRVMAQPDPNDSMSAMWTPPAPTPMSADGNKKVLGIFRPWFDRADPEVHSLCTTALEHLTKTLDYEFIEITLPHLPHGQLAHALTILSEIATGVPRSTLPSLTAPNKILLSLGHTTPGVSFLQAQRLREVIMRHLSALWEEHPGMILITPTTPNAGWRINEADLGYGCSDGDKSIRNMEYAWLANFSGCPSISVPVGTVEAEGGAVPVGLMGMGEWGDEEGLIGWGYEMERYINEVKEGGRAKPGNFVDAVWAETVG</sequence>
<proteinExistence type="inferred from homology"/>
<protein>
    <recommendedName>
        <fullName evidence="2">Amidase domain-containing protein</fullName>
    </recommendedName>
</protein>
<accession>A0AAV9PCC5</accession>
<dbReference type="GO" id="GO:0003824">
    <property type="term" value="F:catalytic activity"/>
    <property type="evidence" value="ECO:0007669"/>
    <property type="project" value="InterPro"/>
</dbReference>
<evidence type="ECO:0000313" key="4">
    <source>
        <dbReference type="Proteomes" id="UP001337655"/>
    </source>
</evidence>
<feature type="domain" description="Amidase" evidence="2">
    <location>
        <begin position="155"/>
        <end position="562"/>
    </location>
</feature>
<name>A0AAV9PCC5_9PEZI</name>
<evidence type="ECO:0000256" key="1">
    <source>
        <dbReference type="ARBA" id="ARBA00009199"/>
    </source>
</evidence>
<dbReference type="PANTHER" id="PTHR11895:SF67">
    <property type="entry name" value="AMIDASE DOMAIN-CONTAINING PROTEIN"/>
    <property type="match status" value="1"/>
</dbReference>
<organism evidence="3 4">
    <name type="scientific">Saxophila tyrrhenica</name>
    <dbReference type="NCBI Taxonomy" id="1690608"/>
    <lineage>
        <taxon>Eukaryota</taxon>
        <taxon>Fungi</taxon>
        <taxon>Dikarya</taxon>
        <taxon>Ascomycota</taxon>
        <taxon>Pezizomycotina</taxon>
        <taxon>Dothideomycetes</taxon>
        <taxon>Dothideomycetidae</taxon>
        <taxon>Mycosphaerellales</taxon>
        <taxon>Extremaceae</taxon>
        <taxon>Saxophila</taxon>
    </lineage>
</organism>
<dbReference type="PANTHER" id="PTHR11895">
    <property type="entry name" value="TRANSAMIDASE"/>
    <property type="match status" value="1"/>
</dbReference>
<reference evidence="3 4" key="1">
    <citation type="submission" date="2023-08" db="EMBL/GenBank/DDBJ databases">
        <title>Black Yeasts Isolated from many extreme environments.</title>
        <authorList>
            <person name="Coleine C."/>
            <person name="Stajich J.E."/>
            <person name="Selbmann L."/>
        </authorList>
    </citation>
    <scope>NUCLEOTIDE SEQUENCE [LARGE SCALE GENOMIC DNA]</scope>
    <source>
        <strain evidence="3 4">CCFEE 5935</strain>
    </source>
</reference>
<dbReference type="SUPFAM" id="SSF75304">
    <property type="entry name" value="Amidase signature (AS) enzymes"/>
    <property type="match status" value="1"/>
</dbReference>
<comment type="caution">
    <text evidence="3">The sequence shown here is derived from an EMBL/GenBank/DDBJ whole genome shotgun (WGS) entry which is preliminary data.</text>
</comment>
<dbReference type="Proteomes" id="UP001337655">
    <property type="component" value="Unassembled WGS sequence"/>
</dbReference>
<comment type="similarity">
    <text evidence="1">Belongs to the amidase family.</text>
</comment>
<dbReference type="InterPro" id="IPR000120">
    <property type="entry name" value="Amidase"/>
</dbReference>
<dbReference type="InterPro" id="IPR020556">
    <property type="entry name" value="Amidase_CS"/>
</dbReference>
<evidence type="ECO:0000313" key="3">
    <source>
        <dbReference type="EMBL" id="KAK5171001.1"/>
    </source>
</evidence>
<dbReference type="RefSeq" id="XP_064660029.1">
    <property type="nucleotide sequence ID" value="XM_064801399.1"/>
</dbReference>
<dbReference type="Gene3D" id="3.90.1300.10">
    <property type="entry name" value="Amidase signature (AS) domain"/>
    <property type="match status" value="1"/>
</dbReference>
<keyword evidence="4" id="KW-1185">Reference proteome</keyword>
<evidence type="ECO:0000259" key="2">
    <source>
        <dbReference type="Pfam" id="PF01425"/>
    </source>
</evidence>
<dbReference type="PROSITE" id="PS00571">
    <property type="entry name" value="AMIDASES"/>
    <property type="match status" value="1"/>
</dbReference>
<gene>
    <name evidence="3" type="ORF">LTR77_004145</name>
</gene>